<dbReference type="InParanoid" id="A0A1E1KF08"/>
<dbReference type="AlphaFoldDB" id="A0A1E1KF08"/>
<protein>
    <submittedName>
        <fullName evidence="2">Related to Allergen Asp f 4</fullName>
    </submittedName>
</protein>
<dbReference type="GO" id="GO:0005576">
    <property type="term" value="C:extracellular region"/>
    <property type="evidence" value="ECO:0007669"/>
    <property type="project" value="InterPro"/>
</dbReference>
<keyword evidence="1" id="KW-0732">Signal</keyword>
<dbReference type="PANTHER" id="PTHR42039:SF1">
    <property type="entry name" value="PUTATIVE (AFU_ORTHOLOGUE AFUA_3G02940)-RELATED"/>
    <property type="match status" value="1"/>
</dbReference>
<dbReference type="EMBL" id="FJUW01000010">
    <property type="protein sequence ID" value="CZS95334.1"/>
    <property type="molecule type" value="Genomic_DNA"/>
</dbReference>
<keyword evidence="3" id="KW-1185">Reference proteome</keyword>
<evidence type="ECO:0000313" key="2">
    <source>
        <dbReference type="EMBL" id="CZS95334.1"/>
    </source>
</evidence>
<evidence type="ECO:0000313" key="3">
    <source>
        <dbReference type="Proteomes" id="UP000178129"/>
    </source>
</evidence>
<dbReference type="STRING" id="914237.A0A1E1KF08"/>
<dbReference type="GO" id="GO:0019863">
    <property type="term" value="F:IgE binding"/>
    <property type="evidence" value="ECO:0007669"/>
    <property type="project" value="InterPro"/>
</dbReference>
<name>A0A1E1KF08_9HELO</name>
<evidence type="ECO:0000256" key="1">
    <source>
        <dbReference type="SAM" id="SignalP"/>
    </source>
</evidence>
<gene>
    <name evidence="2" type="ORF">RCO7_05771</name>
</gene>
<proteinExistence type="predicted"/>
<accession>A0A1E1KF08</accession>
<organism evidence="2 3">
    <name type="scientific">Rhynchosporium graminicola</name>
    <dbReference type="NCBI Taxonomy" id="2792576"/>
    <lineage>
        <taxon>Eukaryota</taxon>
        <taxon>Fungi</taxon>
        <taxon>Dikarya</taxon>
        <taxon>Ascomycota</taxon>
        <taxon>Pezizomycotina</taxon>
        <taxon>Leotiomycetes</taxon>
        <taxon>Helotiales</taxon>
        <taxon>Ploettnerulaceae</taxon>
        <taxon>Rhynchosporium</taxon>
    </lineage>
</organism>
<dbReference type="InterPro" id="IPR038903">
    <property type="entry name" value="Allergen_Asp_f_4"/>
</dbReference>
<sequence>MRCSTISAIVMAVVIGEAVAGPAHYHLHRRAHKNMKKNVDWESLDWANMGIDWKDAYAKGQTDKTPPAPASPAAPAAPAAAAFKEVPAAPVAAPAAAPAKSSPPASGAADVVSANSAVSDVVDDISSLLGGLVGASNSRKAFGLPSPVHGQLGDDYIGNCGIPYGSNVIKVDSTSGYDFTNTFVNTGKKAMVINLWQKMGSDKLPLSGSANAPKNTTLTFALKPGQSQVVAFQEDTQVAWAQVCNEFHDSGAYATVWGEAQFRKAGSGFDYSAIMSKNANNYDMTITSKENDCVSSQTENFWLAAYKPIGNSDGSCYVPGPTMHLTTKMGGVIS</sequence>
<dbReference type="PANTHER" id="PTHR42039">
    <property type="entry name" value="PUTATIVE (AFU_ORTHOLOGUE AFUA_3G02940)-RELATED"/>
    <property type="match status" value="1"/>
</dbReference>
<dbReference type="Proteomes" id="UP000178129">
    <property type="component" value="Unassembled WGS sequence"/>
</dbReference>
<comment type="caution">
    <text evidence="2">The sequence shown here is derived from an EMBL/GenBank/DDBJ whole genome shotgun (WGS) entry which is preliminary data.</text>
</comment>
<feature type="chain" id="PRO_5009446039" evidence="1">
    <location>
        <begin position="21"/>
        <end position="334"/>
    </location>
</feature>
<dbReference type="Pfam" id="PF25312">
    <property type="entry name" value="Allergen_Asp_f_4"/>
    <property type="match status" value="1"/>
</dbReference>
<reference evidence="3" key="1">
    <citation type="submission" date="2016-03" db="EMBL/GenBank/DDBJ databases">
        <authorList>
            <person name="Ploux O."/>
        </authorList>
    </citation>
    <scope>NUCLEOTIDE SEQUENCE [LARGE SCALE GENOMIC DNA]</scope>
    <source>
        <strain evidence="3">UK7</strain>
    </source>
</reference>
<feature type="signal peptide" evidence="1">
    <location>
        <begin position="1"/>
        <end position="20"/>
    </location>
</feature>